<dbReference type="SMART" id="SM00389">
    <property type="entry name" value="HOX"/>
    <property type="match status" value="1"/>
</dbReference>
<reference evidence="7" key="1">
    <citation type="submission" date="2021-03" db="EMBL/GenBank/DDBJ databases">
        <authorList>
            <person name="Tagirdzhanova G."/>
        </authorList>
    </citation>
    <scope>NUCLEOTIDE SEQUENCE</scope>
</reference>
<evidence type="ECO:0000256" key="1">
    <source>
        <dbReference type="ARBA" id="ARBA00023125"/>
    </source>
</evidence>
<dbReference type="OrthoDB" id="10056939at2759"/>
<feature type="region of interest" description="Disordered" evidence="5">
    <location>
        <begin position="1"/>
        <end position="106"/>
    </location>
</feature>
<dbReference type="GO" id="GO:0006355">
    <property type="term" value="P:regulation of DNA-templated transcription"/>
    <property type="evidence" value="ECO:0007669"/>
    <property type="project" value="InterPro"/>
</dbReference>
<dbReference type="InterPro" id="IPR050224">
    <property type="entry name" value="TALE_homeobox"/>
</dbReference>
<keyword evidence="3 4" id="KW-0539">Nucleus</keyword>
<evidence type="ECO:0000256" key="5">
    <source>
        <dbReference type="SAM" id="MobiDB-lite"/>
    </source>
</evidence>
<feature type="compositionally biased region" description="Polar residues" evidence="5">
    <location>
        <begin position="30"/>
        <end position="48"/>
    </location>
</feature>
<dbReference type="AlphaFoldDB" id="A0A8H3J3Z5"/>
<dbReference type="InterPro" id="IPR008422">
    <property type="entry name" value="KN_HD"/>
</dbReference>
<gene>
    <name evidence="7" type="ORF">ALECFALPRED_008465</name>
</gene>
<sequence>MHSGPPRNGYSASSSPGPPSPYGDQPDSRQGYQSTAPHSSFQSRQGESSGLPPPPPPYYNQYNTLNGHSSSYDNARGYSNGESHRGDVYYNTTRLGSPQYHSSTSTYTSASYGYQVSPDYNGHYTSHNGHQYQNGFHRPMQFESEDMTSQVPKKRRGNLPRDVTDMLKQWFEEHIAHPYPTEEEKQMLCRRTGLAMTQVSTTAGMLGERTDTGVQISNWFINSRRRRVPEMVQQANAEKRLRERSGDTSSSSD</sequence>
<dbReference type="Gene3D" id="1.10.10.60">
    <property type="entry name" value="Homeodomain-like"/>
    <property type="match status" value="1"/>
</dbReference>
<keyword evidence="1 4" id="KW-0238">DNA-binding</keyword>
<protein>
    <recommendedName>
        <fullName evidence="6">Homeobox domain-containing protein</fullName>
    </recommendedName>
</protein>
<dbReference type="InterPro" id="IPR001356">
    <property type="entry name" value="HD"/>
</dbReference>
<dbReference type="EMBL" id="CAJPDR010000590">
    <property type="protein sequence ID" value="CAF9940154.1"/>
    <property type="molecule type" value="Genomic_DNA"/>
</dbReference>
<dbReference type="Pfam" id="PF05920">
    <property type="entry name" value="Homeobox_KN"/>
    <property type="match status" value="1"/>
</dbReference>
<dbReference type="SUPFAM" id="SSF46689">
    <property type="entry name" value="Homeodomain-like"/>
    <property type="match status" value="1"/>
</dbReference>
<feature type="compositionally biased region" description="Polar residues" evidence="5">
    <location>
        <begin position="60"/>
        <end position="73"/>
    </location>
</feature>
<organism evidence="7 8">
    <name type="scientific">Alectoria fallacina</name>
    <dbReference type="NCBI Taxonomy" id="1903189"/>
    <lineage>
        <taxon>Eukaryota</taxon>
        <taxon>Fungi</taxon>
        <taxon>Dikarya</taxon>
        <taxon>Ascomycota</taxon>
        <taxon>Pezizomycotina</taxon>
        <taxon>Lecanoromycetes</taxon>
        <taxon>OSLEUM clade</taxon>
        <taxon>Lecanoromycetidae</taxon>
        <taxon>Lecanorales</taxon>
        <taxon>Lecanorineae</taxon>
        <taxon>Parmeliaceae</taxon>
        <taxon>Alectoria</taxon>
    </lineage>
</organism>
<dbReference type="PANTHER" id="PTHR11850">
    <property type="entry name" value="HOMEOBOX PROTEIN TRANSCRIPTION FACTORS"/>
    <property type="match status" value="1"/>
</dbReference>
<evidence type="ECO:0000313" key="8">
    <source>
        <dbReference type="Proteomes" id="UP000664203"/>
    </source>
</evidence>
<comment type="subcellular location">
    <subcellularLocation>
        <location evidence="4">Nucleus</location>
    </subcellularLocation>
</comment>
<feature type="domain" description="Homeobox" evidence="6">
    <location>
        <begin position="150"/>
        <end position="230"/>
    </location>
</feature>
<comment type="caution">
    <text evidence="7">The sequence shown here is derived from an EMBL/GenBank/DDBJ whole genome shotgun (WGS) entry which is preliminary data.</text>
</comment>
<proteinExistence type="predicted"/>
<dbReference type="InterPro" id="IPR009057">
    <property type="entry name" value="Homeodomain-like_sf"/>
</dbReference>
<accession>A0A8H3J3Z5</accession>
<name>A0A8H3J3Z5_9LECA</name>
<evidence type="ECO:0000259" key="6">
    <source>
        <dbReference type="PROSITE" id="PS50071"/>
    </source>
</evidence>
<evidence type="ECO:0000256" key="2">
    <source>
        <dbReference type="ARBA" id="ARBA00023155"/>
    </source>
</evidence>
<keyword evidence="8" id="KW-1185">Reference proteome</keyword>
<dbReference type="Proteomes" id="UP000664203">
    <property type="component" value="Unassembled WGS sequence"/>
</dbReference>
<dbReference type="GO" id="GO:0005634">
    <property type="term" value="C:nucleus"/>
    <property type="evidence" value="ECO:0007669"/>
    <property type="project" value="UniProtKB-SubCell"/>
</dbReference>
<dbReference type="PROSITE" id="PS50071">
    <property type="entry name" value="HOMEOBOX_2"/>
    <property type="match status" value="1"/>
</dbReference>
<feature type="DNA-binding region" description="Homeobox" evidence="4">
    <location>
        <begin position="152"/>
        <end position="231"/>
    </location>
</feature>
<evidence type="ECO:0000256" key="4">
    <source>
        <dbReference type="PROSITE-ProRule" id="PRU00108"/>
    </source>
</evidence>
<evidence type="ECO:0000313" key="7">
    <source>
        <dbReference type="EMBL" id="CAF9940154.1"/>
    </source>
</evidence>
<dbReference type="CDD" id="cd00086">
    <property type="entry name" value="homeodomain"/>
    <property type="match status" value="1"/>
</dbReference>
<dbReference type="GO" id="GO:0003677">
    <property type="term" value="F:DNA binding"/>
    <property type="evidence" value="ECO:0007669"/>
    <property type="project" value="UniProtKB-UniRule"/>
</dbReference>
<keyword evidence="2 4" id="KW-0371">Homeobox</keyword>
<evidence type="ECO:0000256" key="3">
    <source>
        <dbReference type="ARBA" id="ARBA00023242"/>
    </source>
</evidence>